<feature type="region of interest" description="Disordered" evidence="1">
    <location>
        <begin position="76"/>
        <end position="96"/>
    </location>
</feature>
<evidence type="ECO:0000256" key="1">
    <source>
        <dbReference type="SAM" id="MobiDB-lite"/>
    </source>
</evidence>
<evidence type="ECO:0000313" key="2">
    <source>
        <dbReference type="EMBL" id="KAL3087851.1"/>
    </source>
</evidence>
<proteinExistence type="predicted"/>
<name>A0ABD2JB83_HETSC</name>
<dbReference type="EMBL" id="JBICCN010000173">
    <property type="protein sequence ID" value="KAL3087851.1"/>
    <property type="molecule type" value="Genomic_DNA"/>
</dbReference>
<reference evidence="2 3" key="1">
    <citation type="submission" date="2024-10" db="EMBL/GenBank/DDBJ databases">
        <authorList>
            <person name="Kim D."/>
        </authorList>
    </citation>
    <scope>NUCLEOTIDE SEQUENCE [LARGE SCALE GENOMIC DNA]</scope>
    <source>
        <strain evidence="2">Taebaek</strain>
    </source>
</reference>
<sequence>MPKNFARRTGEALCHQKRMAPRVAIHLVKNFYTPGGTETTAANSGHSTNARRGQKRLVFFLLLFCFKAVMTEPGATSNANANANAQHRKRGQPSAERRSDLLLIQDHLLLQQTLCLLH</sequence>
<organism evidence="2 3">
    <name type="scientific">Heterodera schachtii</name>
    <name type="common">Sugarbeet cyst nematode worm</name>
    <name type="synonym">Tylenchus schachtii</name>
    <dbReference type="NCBI Taxonomy" id="97005"/>
    <lineage>
        <taxon>Eukaryota</taxon>
        <taxon>Metazoa</taxon>
        <taxon>Ecdysozoa</taxon>
        <taxon>Nematoda</taxon>
        <taxon>Chromadorea</taxon>
        <taxon>Rhabditida</taxon>
        <taxon>Tylenchina</taxon>
        <taxon>Tylenchomorpha</taxon>
        <taxon>Tylenchoidea</taxon>
        <taxon>Heteroderidae</taxon>
        <taxon>Heteroderinae</taxon>
        <taxon>Heterodera</taxon>
    </lineage>
</organism>
<comment type="caution">
    <text evidence="2">The sequence shown here is derived from an EMBL/GenBank/DDBJ whole genome shotgun (WGS) entry which is preliminary data.</text>
</comment>
<gene>
    <name evidence="2" type="ORF">niasHS_009589</name>
</gene>
<dbReference type="Proteomes" id="UP001620645">
    <property type="component" value="Unassembled WGS sequence"/>
</dbReference>
<keyword evidence="3" id="KW-1185">Reference proteome</keyword>
<dbReference type="AlphaFoldDB" id="A0ABD2JB83"/>
<protein>
    <submittedName>
        <fullName evidence="2">Uncharacterized protein</fullName>
    </submittedName>
</protein>
<evidence type="ECO:0000313" key="3">
    <source>
        <dbReference type="Proteomes" id="UP001620645"/>
    </source>
</evidence>
<accession>A0ABD2JB83</accession>